<dbReference type="AlphaFoldDB" id="A0A916K0A6"/>
<evidence type="ECO:0000259" key="3">
    <source>
        <dbReference type="Pfam" id="PF17389"/>
    </source>
</evidence>
<evidence type="ECO:0000259" key="4">
    <source>
        <dbReference type="Pfam" id="PF17390"/>
    </source>
</evidence>
<evidence type="ECO:0000313" key="6">
    <source>
        <dbReference type="Proteomes" id="UP000693672"/>
    </source>
</evidence>
<dbReference type="EMBL" id="CAJVAS010000007">
    <property type="protein sequence ID" value="CAG7618377.1"/>
    <property type="molecule type" value="Genomic_DNA"/>
</dbReference>
<feature type="domain" description="Alpha-L-rhamnosidase C-terminal" evidence="4">
    <location>
        <begin position="714"/>
        <end position="788"/>
    </location>
</feature>
<dbReference type="Pfam" id="PF17390">
    <property type="entry name" value="Bac_rhamnosid_C"/>
    <property type="match status" value="1"/>
</dbReference>
<protein>
    <recommendedName>
        <fullName evidence="7">Alpha-L-rhamnosidase</fullName>
    </recommendedName>
</protein>
<feature type="domain" description="Bacterial alpha-L-rhamnosidase N-terminal" evidence="2">
    <location>
        <begin position="53"/>
        <end position="198"/>
    </location>
</feature>
<feature type="compositionally biased region" description="Basic and acidic residues" evidence="1">
    <location>
        <begin position="309"/>
        <end position="319"/>
    </location>
</feature>
<proteinExistence type="predicted"/>
<sequence length="801" mass="92115">MEESRRWDGKWIWTDGAGRQAALHECETVLFRRSFHVPERTKCRLVFDVSADSRYKLYFNGKLVGNGPCKGDGNTFYYETYDLTESLRSGTNVLAVQVVHYPVIGANIAAESIWRSPLGAFYLEGMLTAMDGEVLALLHSDQRWRVKKEVSVRFVHETWMSSKWLAGVEKVDGTLFPHGWNQVGYDDRDWHDAELVMEPINSFGLLTPWQLTKRPIPMLESRERTFYKVVREEAVPGISAAESAFLFCSRSPAALQIPPGSRYMIELDAGLLTTGYIKLALTGGRGSVIRIQPSECYELPPQNGRRMKERRDDPSGGKRLLGDTDEYVVSGRFLPGGEEKERYEPFWWKTFRFVRLEIHTGEQPLWLHSFHYVETAYPLRVAAAFECSDASLTPLWEVSLHTLRHCMHETYEDCPYYEQLQYTMDTMLQCLYTYYVSADDRLARKAIFDFHSSLLPTGMLRSRYPANRTQIIPGFSLYWIYMLHDHFRFFADLEFVKRFRPTVEAVLDWFERRRDKDGLVGPSPEGYWSFVDWTQEWRAQHGVPAGGKPVPLTVYNLMYGAALKQAADLFEATGRSDASYEFRCRADSVLEAVKRHCWSEQRQLYRDAPDTEQFSQHAQLWAIMAEAPGQGAELLQRCLEDKTLIQASYAMSFFLFRAMSRLERYDSAYPLWDTWKQMLALGLTTWMEDPVSQRSDCHAWGAVPLYEFPAEILGVKPALPGYETILVEPRCGPLRSASGKVPTVKGEVTVSWHIDDGLFRIQVDGPSEVPLIVRLPDRSEARFASSRKVNTECPWKEQPKP</sequence>
<organism evidence="5 6">
    <name type="scientific">Paenibacillus solanacearum</name>
    <dbReference type="NCBI Taxonomy" id="2048548"/>
    <lineage>
        <taxon>Bacteria</taxon>
        <taxon>Bacillati</taxon>
        <taxon>Bacillota</taxon>
        <taxon>Bacilli</taxon>
        <taxon>Bacillales</taxon>
        <taxon>Paenibacillaceae</taxon>
        <taxon>Paenibacillus</taxon>
    </lineage>
</organism>
<gene>
    <name evidence="5" type="ORF">PAESOLCIP111_02109</name>
</gene>
<dbReference type="InterPro" id="IPR035396">
    <property type="entry name" value="Bac_rhamnosid6H"/>
</dbReference>
<dbReference type="Pfam" id="PF17389">
    <property type="entry name" value="Bac_rhamnosid6H"/>
    <property type="match status" value="1"/>
</dbReference>
<feature type="domain" description="Alpha-L-rhamnosidase six-hairpin glycosidase" evidence="3">
    <location>
        <begin position="382"/>
        <end position="704"/>
    </location>
</feature>
<dbReference type="InterPro" id="IPR013737">
    <property type="entry name" value="Bac_rhamnosid_N"/>
</dbReference>
<evidence type="ECO:0008006" key="7">
    <source>
        <dbReference type="Google" id="ProtNLM"/>
    </source>
</evidence>
<accession>A0A916K0A6</accession>
<dbReference type="Proteomes" id="UP000693672">
    <property type="component" value="Unassembled WGS sequence"/>
</dbReference>
<dbReference type="PANTHER" id="PTHR34987">
    <property type="entry name" value="C, PUTATIVE (AFU_ORTHOLOGUE AFUA_3G02880)-RELATED"/>
    <property type="match status" value="1"/>
</dbReference>
<evidence type="ECO:0000313" key="5">
    <source>
        <dbReference type="EMBL" id="CAG7618377.1"/>
    </source>
</evidence>
<dbReference type="Pfam" id="PF08531">
    <property type="entry name" value="Bac_rhamnosid_N"/>
    <property type="match status" value="1"/>
</dbReference>
<dbReference type="RefSeq" id="WP_218091897.1">
    <property type="nucleotide sequence ID" value="NZ_CAJVAS010000007.1"/>
</dbReference>
<feature type="region of interest" description="Disordered" evidence="1">
    <location>
        <begin position="300"/>
        <end position="319"/>
    </location>
</feature>
<dbReference type="InterPro" id="IPR035398">
    <property type="entry name" value="Bac_rhamnosid_C"/>
</dbReference>
<name>A0A916K0A6_9BACL</name>
<evidence type="ECO:0000256" key="1">
    <source>
        <dbReference type="SAM" id="MobiDB-lite"/>
    </source>
</evidence>
<dbReference type="PANTHER" id="PTHR34987:SF2">
    <property type="entry name" value="B, PUTATIVE (AFU_ORTHOLOGUE AFUA_7G05040)-RELATED"/>
    <property type="match status" value="1"/>
</dbReference>
<reference evidence="5" key="1">
    <citation type="submission" date="2021-06" db="EMBL/GenBank/DDBJ databases">
        <authorList>
            <person name="Criscuolo A."/>
        </authorList>
    </citation>
    <scope>NUCLEOTIDE SEQUENCE</scope>
    <source>
        <strain evidence="5">CIP111600</strain>
    </source>
</reference>
<keyword evidence="6" id="KW-1185">Reference proteome</keyword>
<comment type="caution">
    <text evidence="5">The sequence shown here is derived from an EMBL/GenBank/DDBJ whole genome shotgun (WGS) entry which is preliminary data.</text>
</comment>
<evidence type="ECO:0000259" key="2">
    <source>
        <dbReference type="Pfam" id="PF08531"/>
    </source>
</evidence>